<dbReference type="EMBL" id="BAAABV010000015">
    <property type="protein sequence ID" value="GAA0291118.1"/>
    <property type="molecule type" value="Genomic_DNA"/>
</dbReference>
<dbReference type="Pfam" id="PF06054">
    <property type="entry name" value="CoiA_nuc"/>
    <property type="match status" value="1"/>
</dbReference>
<gene>
    <name evidence="3" type="ORF">GCM10010302_32090</name>
</gene>
<keyword evidence="4" id="KW-1185">Reference proteome</keyword>
<comment type="caution">
    <text evidence="3">The sequence shown here is derived from an EMBL/GenBank/DDBJ whole genome shotgun (WGS) entry which is preliminary data.</text>
</comment>
<proteinExistence type="predicted"/>
<feature type="domain" description="Competence protein CoiA nuclease-like" evidence="2">
    <location>
        <begin position="102"/>
        <end position="182"/>
    </location>
</feature>
<evidence type="ECO:0000313" key="3">
    <source>
        <dbReference type="EMBL" id="GAA0291118.1"/>
    </source>
</evidence>
<evidence type="ECO:0000259" key="2">
    <source>
        <dbReference type="Pfam" id="PF06054"/>
    </source>
</evidence>
<name>A0ABN0VDR2_9ACTN</name>
<organism evidence="3 4">
    <name type="scientific">Streptomyces polychromogenes</name>
    <dbReference type="NCBI Taxonomy" id="67342"/>
    <lineage>
        <taxon>Bacteria</taxon>
        <taxon>Bacillati</taxon>
        <taxon>Actinomycetota</taxon>
        <taxon>Actinomycetes</taxon>
        <taxon>Kitasatosporales</taxon>
        <taxon>Streptomycetaceae</taxon>
        <taxon>Streptomyces</taxon>
    </lineage>
</organism>
<reference evidence="3 4" key="1">
    <citation type="journal article" date="2019" name="Int. J. Syst. Evol. Microbiol.">
        <title>The Global Catalogue of Microorganisms (GCM) 10K type strain sequencing project: providing services to taxonomists for standard genome sequencing and annotation.</title>
        <authorList>
            <consortium name="The Broad Institute Genomics Platform"/>
            <consortium name="The Broad Institute Genome Sequencing Center for Infectious Disease"/>
            <person name="Wu L."/>
            <person name="Ma J."/>
        </authorList>
    </citation>
    <scope>NUCLEOTIDE SEQUENCE [LARGE SCALE GENOMIC DNA]</scope>
    <source>
        <strain evidence="3 4">JCM 4505</strain>
    </source>
</reference>
<dbReference type="InterPro" id="IPR010330">
    <property type="entry name" value="CoiA_nuc"/>
</dbReference>
<evidence type="ECO:0000313" key="4">
    <source>
        <dbReference type="Proteomes" id="UP001501867"/>
    </source>
</evidence>
<dbReference type="Proteomes" id="UP001501867">
    <property type="component" value="Unassembled WGS sequence"/>
</dbReference>
<feature type="region of interest" description="Disordered" evidence="1">
    <location>
        <begin position="333"/>
        <end position="363"/>
    </location>
</feature>
<sequence>MWLNFYQVRLKISATVIGPSNLSGRGMAFTAIHPEVGRLDVSQPDLGGGLVWSDIYRVRPRPGLTCPECGWGVHAKHTPRPRRVRMFAHDAGRPPECTMAEESWEHHMLKLELASAARAAGWHAELEVPAHDGTWRADVLATSPDGARRVAWEAQLSPITVEDIQARTARYSAYGVDVCWVSPHPRAPVWMGEVPSIRVRPPLDDGPGPWVVDDGLAGFDAAAGRWEFRAEPLPRFVIWVLRGSLTSHRALPRYRRVSRMDDGEYQPYVRDLWWTSHASAHAEVEYERLRPQREAAARAREAERRKRAAEAARKRDEQAAKYRLLKAEAAARARRERDAQAERDRVVRREAAQRRRAEEEQRRIRDEAELARRVALERDAPGIAAAWWARLSPPQVEELFAAVREEAEEDGVALSNPGARAGVPAFAYGVPVHGGGLYGVVRPCPALTVLSPQLAFQRIFVRNADEAQELIDSGLPPWRIRDLELPGSGSGSGAR</sequence>
<protein>
    <recommendedName>
        <fullName evidence="2">Competence protein CoiA nuclease-like domain-containing protein</fullName>
    </recommendedName>
</protein>
<evidence type="ECO:0000256" key="1">
    <source>
        <dbReference type="SAM" id="MobiDB-lite"/>
    </source>
</evidence>
<accession>A0ABN0VDR2</accession>